<dbReference type="Gene3D" id="3.30.1120.30">
    <property type="entry name" value="POLO box domain"/>
    <property type="match status" value="1"/>
</dbReference>
<dbReference type="AlphaFoldDB" id="A0A0C3BJX9"/>
<feature type="domain" description="POLO box" evidence="1">
    <location>
        <begin position="31"/>
        <end position="57"/>
    </location>
</feature>
<organism evidence="2 3">
    <name type="scientific">Hebeloma cylindrosporum</name>
    <dbReference type="NCBI Taxonomy" id="76867"/>
    <lineage>
        <taxon>Eukaryota</taxon>
        <taxon>Fungi</taxon>
        <taxon>Dikarya</taxon>
        <taxon>Basidiomycota</taxon>
        <taxon>Agaricomycotina</taxon>
        <taxon>Agaricomycetes</taxon>
        <taxon>Agaricomycetidae</taxon>
        <taxon>Agaricales</taxon>
        <taxon>Agaricineae</taxon>
        <taxon>Hymenogastraceae</taxon>
        <taxon>Hebeloma</taxon>
    </lineage>
</organism>
<dbReference type="InterPro" id="IPR036947">
    <property type="entry name" value="POLO_box_dom_sf"/>
</dbReference>
<dbReference type="HOGENOM" id="CLU_2688100_0_0_1"/>
<dbReference type="InterPro" id="IPR000959">
    <property type="entry name" value="POLO_box_dom"/>
</dbReference>
<name>A0A0C3BJX9_HEBCY</name>
<dbReference type="Proteomes" id="UP000053424">
    <property type="component" value="Unassembled WGS sequence"/>
</dbReference>
<dbReference type="Pfam" id="PF00659">
    <property type="entry name" value="POLO_box"/>
    <property type="match status" value="1"/>
</dbReference>
<keyword evidence="3" id="KW-1185">Reference proteome</keyword>
<evidence type="ECO:0000313" key="3">
    <source>
        <dbReference type="Proteomes" id="UP000053424"/>
    </source>
</evidence>
<accession>A0A0C3BJX9</accession>
<sequence length="74" mass="7996">MSNALSSSGSTGALASSKSIEQEKGLGIHCGSVRVHFNDSTTLVLRSDKANFHYQLKHLENHMPHGPASIFVNF</sequence>
<protein>
    <recommendedName>
        <fullName evidence="1">POLO box domain-containing protein</fullName>
    </recommendedName>
</protein>
<evidence type="ECO:0000259" key="1">
    <source>
        <dbReference type="Pfam" id="PF00659"/>
    </source>
</evidence>
<gene>
    <name evidence="2" type="ORF">M413DRAFT_31199</name>
</gene>
<evidence type="ECO:0000313" key="2">
    <source>
        <dbReference type="EMBL" id="KIM37040.1"/>
    </source>
</evidence>
<dbReference type="EMBL" id="KN831800">
    <property type="protein sequence ID" value="KIM37040.1"/>
    <property type="molecule type" value="Genomic_DNA"/>
</dbReference>
<proteinExistence type="predicted"/>
<reference evidence="3" key="2">
    <citation type="submission" date="2015-01" db="EMBL/GenBank/DDBJ databases">
        <title>Evolutionary Origins and Diversification of the Mycorrhizal Mutualists.</title>
        <authorList>
            <consortium name="DOE Joint Genome Institute"/>
            <consortium name="Mycorrhizal Genomics Consortium"/>
            <person name="Kohler A."/>
            <person name="Kuo A."/>
            <person name="Nagy L.G."/>
            <person name="Floudas D."/>
            <person name="Copeland A."/>
            <person name="Barry K.W."/>
            <person name="Cichocki N."/>
            <person name="Veneault-Fourrey C."/>
            <person name="LaButti K."/>
            <person name="Lindquist E.A."/>
            <person name="Lipzen A."/>
            <person name="Lundell T."/>
            <person name="Morin E."/>
            <person name="Murat C."/>
            <person name="Riley R."/>
            <person name="Ohm R."/>
            <person name="Sun H."/>
            <person name="Tunlid A."/>
            <person name="Henrissat B."/>
            <person name="Grigoriev I.V."/>
            <person name="Hibbett D.S."/>
            <person name="Martin F."/>
        </authorList>
    </citation>
    <scope>NUCLEOTIDE SEQUENCE [LARGE SCALE GENOMIC DNA]</scope>
    <source>
        <strain evidence="3">h7</strain>
    </source>
</reference>
<reference evidence="2 3" key="1">
    <citation type="submission" date="2014-04" db="EMBL/GenBank/DDBJ databases">
        <authorList>
            <consortium name="DOE Joint Genome Institute"/>
            <person name="Kuo A."/>
            <person name="Gay G."/>
            <person name="Dore J."/>
            <person name="Kohler A."/>
            <person name="Nagy L.G."/>
            <person name="Floudas D."/>
            <person name="Copeland A."/>
            <person name="Barry K.W."/>
            <person name="Cichocki N."/>
            <person name="Veneault-Fourrey C."/>
            <person name="LaButti K."/>
            <person name="Lindquist E.A."/>
            <person name="Lipzen A."/>
            <person name="Lundell T."/>
            <person name="Morin E."/>
            <person name="Murat C."/>
            <person name="Sun H."/>
            <person name="Tunlid A."/>
            <person name="Henrissat B."/>
            <person name="Grigoriev I.V."/>
            <person name="Hibbett D.S."/>
            <person name="Martin F."/>
            <person name="Nordberg H.P."/>
            <person name="Cantor M.N."/>
            <person name="Hua S.X."/>
        </authorList>
    </citation>
    <scope>NUCLEOTIDE SEQUENCE [LARGE SCALE GENOMIC DNA]</scope>
    <source>
        <strain evidence="3">h7</strain>
    </source>
</reference>